<reference evidence="4 5" key="1">
    <citation type="submission" date="2019-02" db="EMBL/GenBank/DDBJ databases">
        <title>Deep-cultivation of Planctomycetes and their phenomic and genomic characterization uncovers novel biology.</title>
        <authorList>
            <person name="Wiegand S."/>
            <person name="Jogler M."/>
            <person name="Boedeker C."/>
            <person name="Pinto D."/>
            <person name="Vollmers J."/>
            <person name="Rivas-Marin E."/>
            <person name="Kohn T."/>
            <person name="Peeters S.H."/>
            <person name="Heuer A."/>
            <person name="Rast P."/>
            <person name="Oberbeckmann S."/>
            <person name="Bunk B."/>
            <person name="Jeske O."/>
            <person name="Meyerdierks A."/>
            <person name="Storesund J.E."/>
            <person name="Kallscheuer N."/>
            <person name="Luecker S."/>
            <person name="Lage O.M."/>
            <person name="Pohl T."/>
            <person name="Merkel B.J."/>
            <person name="Hornburger P."/>
            <person name="Mueller R.-W."/>
            <person name="Bruemmer F."/>
            <person name="Labrenz M."/>
            <person name="Spormann A.M."/>
            <person name="Op den Camp H."/>
            <person name="Overmann J."/>
            <person name="Amann R."/>
            <person name="Jetten M.S.M."/>
            <person name="Mascher T."/>
            <person name="Medema M.H."/>
            <person name="Devos D.P."/>
            <person name="Kaster A.-K."/>
            <person name="Ovreas L."/>
            <person name="Rohde M."/>
            <person name="Galperin M.Y."/>
            <person name="Jogler C."/>
        </authorList>
    </citation>
    <scope>NUCLEOTIDE SEQUENCE [LARGE SCALE GENOMIC DNA]</scope>
    <source>
        <strain evidence="4 5">ElP</strain>
    </source>
</reference>
<gene>
    <name evidence="4" type="ORF">ElP_02730</name>
</gene>
<keyword evidence="4" id="KW-0675">Receptor</keyword>
<evidence type="ECO:0000256" key="3">
    <source>
        <dbReference type="SAM" id="SignalP"/>
    </source>
</evidence>
<sequence length="462" mass="50167" precursor="true">MNRRFGILGPLRLALVAMAATLLLRPSGAGADSFDLSDLLLEPGRPIRLLPRNIEEVDRAAEAFRGGDEEGALRLLESAAEKHPSLPPARAILAMLCFSADRVPQARLLLERAASESPEDPTAYTLFGKLALAERRVTDAKLAFEKAAGLGPPPSWTELQRRELDLTCREGLATVAEARGDWSSAREHLEAWLALEPADATARHRLGRALFWLGEVGPAREALSRASGLSPSLEPPDVTLARLFALKGDVEQAGRRFDRAIDDAPDDPRPFVAKAAWLLDRGLPGQIAPLVDELGRITPDSTDLGKLRGLLARSRGDSGEAERHFRSLLERDPGDAFARDQLALVLADQDDPEKRRKALELAEMNARLSPEGPRALSTLGWARFRAGLAEPAEQALRLAVARGESSPDTAYFLARVLDASGRPDDAETLIRLALGRPGTFFARDRARSWLDDREADGGGDAP</sequence>
<keyword evidence="5" id="KW-1185">Reference proteome</keyword>
<feature type="chain" id="PRO_5022192444" evidence="3">
    <location>
        <begin position="32"/>
        <end position="462"/>
    </location>
</feature>
<dbReference type="SUPFAM" id="SSF48452">
    <property type="entry name" value="TPR-like"/>
    <property type="match status" value="2"/>
</dbReference>
<keyword evidence="2" id="KW-0802">TPR repeat</keyword>
<dbReference type="Proteomes" id="UP000317835">
    <property type="component" value="Chromosome"/>
</dbReference>
<dbReference type="PANTHER" id="PTHR45586">
    <property type="entry name" value="TPR REPEAT-CONTAINING PROTEIN PA4667"/>
    <property type="match status" value="1"/>
</dbReference>
<proteinExistence type="predicted"/>
<feature type="signal peptide" evidence="3">
    <location>
        <begin position="1"/>
        <end position="31"/>
    </location>
</feature>
<organism evidence="4 5">
    <name type="scientific">Tautonia plasticadhaerens</name>
    <dbReference type="NCBI Taxonomy" id="2527974"/>
    <lineage>
        <taxon>Bacteria</taxon>
        <taxon>Pseudomonadati</taxon>
        <taxon>Planctomycetota</taxon>
        <taxon>Planctomycetia</taxon>
        <taxon>Isosphaerales</taxon>
        <taxon>Isosphaeraceae</taxon>
        <taxon>Tautonia</taxon>
    </lineage>
</organism>
<dbReference type="PANTHER" id="PTHR45586:SF1">
    <property type="entry name" value="LIPOPOLYSACCHARIDE ASSEMBLY PROTEIN B"/>
    <property type="match status" value="1"/>
</dbReference>
<dbReference type="InterPro" id="IPR051012">
    <property type="entry name" value="CellSynth/LPSAsmb/PSIAsmb"/>
</dbReference>
<protein>
    <submittedName>
        <fullName evidence="4">Bacteriophage N4 receptor, outer membrane subunit</fullName>
    </submittedName>
</protein>
<keyword evidence="3" id="KW-0732">Signal</keyword>
<name>A0A518GV24_9BACT</name>
<dbReference type="EMBL" id="CP036426">
    <property type="protein sequence ID" value="QDV32441.1"/>
    <property type="molecule type" value="Genomic_DNA"/>
</dbReference>
<evidence type="ECO:0000256" key="1">
    <source>
        <dbReference type="ARBA" id="ARBA00022737"/>
    </source>
</evidence>
<dbReference type="OrthoDB" id="243265at2"/>
<evidence type="ECO:0000313" key="4">
    <source>
        <dbReference type="EMBL" id="QDV32441.1"/>
    </source>
</evidence>
<dbReference type="RefSeq" id="WP_145266527.1">
    <property type="nucleotide sequence ID" value="NZ_CP036426.1"/>
</dbReference>
<dbReference type="SMART" id="SM00028">
    <property type="entry name" value="TPR"/>
    <property type="match status" value="7"/>
</dbReference>
<dbReference type="InterPro" id="IPR019734">
    <property type="entry name" value="TPR_rpt"/>
</dbReference>
<keyword evidence="1" id="KW-0677">Repeat</keyword>
<dbReference type="KEGG" id="tpla:ElP_02730"/>
<dbReference type="Gene3D" id="1.25.40.10">
    <property type="entry name" value="Tetratricopeptide repeat domain"/>
    <property type="match status" value="2"/>
</dbReference>
<dbReference type="AlphaFoldDB" id="A0A518GV24"/>
<evidence type="ECO:0000256" key="2">
    <source>
        <dbReference type="ARBA" id="ARBA00022803"/>
    </source>
</evidence>
<dbReference type="Pfam" id="PF14559">
    <property type="entry name" value="TPR_19"/>
    <property type="match status" value="2"/>
</dbReference>
<dbReference type="InterPro" id="IPR011990">
    <property type="entry name" value="TPR-like_helical_dom_sf"/>
</dbReference>
<accession>A0A518GV24</accession>
<evidence type="ECO:0000313" key="5">
    <source>
        <dbReference type="Proteomes" id="UP000317835"/>
    </source>
</evidence>